<evidence type="ECO:0000313" key="3">
    <source>
        <dbReference type="EMBL" id="UTJ05495.1"/>
    </source>
</evidence>
<dbReference type="Pfam" id="PF01243">
    <property type="entry name" value="PNPOx_N"/>
    <property type="match status" value="1"/>
</dbReference>
<keyword evidence="1" id="KW-0560">Oxidoreductase</keyword>
<dbReference type="PANTHER" id="PTHR35176">
    <property type="entry name" value="HEME OXYGENASE HI_0854-RELATED"/>
    <property type="match status" value="1"/>
</dbReference>
<keyword evidence="4" id="KW-1185">Reference proteome</keyword>
<dbReference type="Gene3D" id="2.30.110.10">
    <property type="entry name" value="Electron Transport, Fmn-binding Protein, Chain A"/>
    <property type="match status" value="1"/>
</dbReference>
<feature type="domain" description="Pyridoxamine 5'-phosphate oxidase N-terminal" evidence="2">
    <location>
        <begin position="4"/>
        <end position="131"/>
    </location>
</feature>
<dbReference type="PANTHER" id="PTHR35176:SF6">
    <property type="entry name" value="HEME OXYGENASE HI_0854-RELATED"/>
    <property type="match status" value="1"/>
</dbReference>
<dbReference type="InterPro" id="IPR012349">
    <property type="entry name" value="Split_barrel_FMN-bd"/>
</dbReference>
<gene>
    <name evidence="3" type="ORF">NJU99_09480</name>
</gene>
<proteinExistence type="predicted"/>
<evidence type="ECO:0000313" key="4">
    <source>
        <dbReference type="Proteomes" id="UP001060012"/>
    </source>
</evidence>
<dbReference type="PIRSF" id="PIRSF004633">
    <property type="entry name" value="UCP_PLP_oxd"/>
    <property type="match status" value="1"/>
</dbReference>
<dbReference type="SUPFAM" id="SSF50475">
    <property type="entry name" value="FMN-binding split barrel"/>
    <property type="match status" value="1"/>
</dbReference>
<evidence type="ECO:0000256" key="1">
    <source>
        <dbReference type="ARBA" id="ARBA00023002"/>
    </source>
</evidence>
<dbReference type="EMBL" id="CP100595">
    <property type="protein sequence ID" value="UTJ05495.1"/>
    <property type="molecule type" value="Genomic_DNA"/>
</dbReference>
<dbReference type="InterPro" id="IPR011576">
    <property type="entry name" value="Pyridox_Oxase_N"/>
</dbReference>
<dbReference type="InterPro" id="IPR052019">
    <property type="entry name" value="F420H2_bilvrd_red/Heme_oxyg"/>
</dbReference>
<organism evidence="3 4">
    <name type="scientific">Arcobacter roscoffensis</name>
    <dbReference type="NCBI Taxonomy" id="2961520"/>
    <lineage>
        <taxon>Bacteria</taxon>
        <taxon>Pseudomonadati</taxon>
        <taxon>Campylobacterota</taxon>
        <taxon>Epsilonproteobacteria</taxon>
        <taxon>Campylobacterales</taxon>
        <taxon>Arcobacteraceae</taxon>
        <taxon>Arcobacter</taxon>
    </lineage>
</organism>
<dbReference type="RefSeq" id="WP_254575676.1">
    <property type="nucleotide sequence ID" value="NZ_CP100595.1"/>
</dbReference>
<name>A0ABY5E401_9BACT</name>
<accession>A0ABY5E401</accession>
<dbReference type="InterPro" id="IPR014419">
    <property type="entry name" value="HutZ"/>
</dbReference>
<reference evidence="3" key="1">
    <citation type="submission" date="2022-07" db="EMBL/GenBank/DDBJ databases">
        <title>Arcobacter roscoffensis sp. nov., a marine bacterium isolated from coastal seawater collected from Roscoff, France.</title>
        <authorList>
            <person name="Pascual J."/>
            <person name="Lepeaux C."/>
            <person name="Methner A."/>
            <person name="Overmann J."/>
        </authorList>
    </citation>
    <scope>NUCLEOTIDE SEQUENCE</scope>
    <source>
        <strain evidence="3">ARW1-2F2</strain>
    </source>
</reference>
<protein>
    <submittedName>
        <fullName evidence="3">Pyridoxamine 5'-phosphate oxidase family protein</fullName>
    </submittedName>
</protein>
<evidence type="ECO:0000259" key="2">
    <source>
        <dbReference type="Pfam" id="PF01243"/>
    </source>
</evidence>
<sequence>MKNEKLIEFLNSFQSLVINSLDENKNPFSSYAPFVKYENRYYVYLSSMAKHSHNLKQNPKASIFFCEDESSCENIFARKRVTMQCDVITLEKNSSKYEDILDSFEEKFDKSMVQTLRGMSDFNLYEFKAFYGEAVFGFGKAYNLGGENFNELVQRENTKGHGHK</sequence>
<dbReference type="Proteomes" id="UP001060012">
    <property type="component" value="Chromosome"/>
</dbReference>